<comment type="caution">
    <text evidence="1">The sequence shown here is derived from an EMBL/GenBank/DDBJ whole genome shotgun (WGS) entry which is preliminary data.</text>
</comment>
<reference evidence="1" key="1">
    <citation type="submission" date="2022-10" db="EMBL/GenBank/DDBJ databases">
        <title>Luteolibacter sp. GHJ8, whole genome shotgun sequencing project.</title>
        <authorList>
            <person name="Zhao G."/>
            <person name="Shen L."/>
        </authorList>
    </citation>
    <scope>NUCLEOTIDE SEQUENCE</scope>
    <source>
        <strain evidence="1">GHJ8</strain>
    </source>
</reference>
<evidence type="ECO:0000313" key="2">
    <source>
        <dbReference type="Proteomes" id="UP001165653"/>
    </source>
</evidence>
<sequence length="108" mass="12186">MPDEDQEVAEEELLDEDWIPLPPGVSDFCELPGSTVEYETFDGKGFMGKMSAFRSEDDLFKLEINIELPKGESAEPYFPKAGLIDDFATLRRHPNPKKAKWILGDPPV</sequence>
<protein>
    <submittedName>
        <fullName evidence="1">Uncharacterized protein</fullName>
    </submittedName>
</protein>
<dbReference type="RefSeq" id="WP_264514606.1">
    <property type="nucleotide sequence ID" value="NZ_JAPDDR010000008.1"/>
</dbReference>
<dbReference type="EMBL" id="JAPDDR010000008">
    <property type="protein sequence ID" value="MCW1915063.1"/>
    <property type="molecule type" value="Genomic_DNA"/>
</dbReference>
<keyword evidence="2" id="KW-1185">Reference proteome</keyword>
<proteinExistence type="predicted"/>
<organism evidence="1 2">
    <name type="scientific">Luteolibacter rhizosphaerae</name>
    <dbReference type="NCBI Taxonomy" id="2989719"/>
    <lineage>
        <taxon>Bacteria</taxon>
        <taxon>Pseudomonadati</taxon>
        <taxon>Verrucomicrobiota</taxon>
        <taxon>Verrucomicrobiia</taxon>
        <taxon>Verrucomicrobiales</taxon>
        <taxon>Verrucomicrobiaceae</taxon>
        <taxon>Luteolibacter</taxon>
    </lineage>
</organism>
<accession>A0ABT3G5H5</accession>
<dbReference type="Proteomes" id="UP001165653">
    <property type="component" value="Unassembled WGS sequence"/>
</dbReference>
<evidence type="ECO:0000313" key="1">
    <source>
        <dbReference type="EMBL" id="MCW1915063.1"/>
    </source>
</evidence>
<name>A0ABT3G5H5_9BACT</name>
<gene>
    <name evidence="1" type="ORF">OJ996_15860</name>
</gene>